<organism evidence="3 4">
    <name type="scientific">Arachis hypogaea</name>
    <name type="common">Peanut</name>
    <dbReference type="NCBI Taxonomy" id="3818"/>
    <lineage>
        <taxon>Eukaryota</taxon>
        <taxon>Viridiplantae</taxon>
        <taxon>Streptophyta</taxon>
        <taxon>Embryophyta</taxon>
        <taxon>Tracheophyta</taxon>
        <taxon>Spermatophyta</taxon>
        <taxon>Magnoliopsida</taxon>
        <taxon>eudicotyledons</taxon>
        <taxon>Gunneridae</taxon>
        <taxon>Pentapetalae</taxon>
        <taxon>rosids</taxon>
        <taxon>fabids</taxon>
        <taxon>Fabales</taxon>
        <taxon>Fabaceae</taxon>
        <taxon>Papilionoideae</taxon>
        <taxon>50 kb inversion clade</taxon>
        <taxon>dalbergioids sensu lato</taxon>
        <taxon>Dalbergieae</taxon>
        <taxon>Pterocarpus clade</taxon>
        <taxon>Arachis</taxon>
    </lineage>
</organism>
<dbReference type="EMBL" id="SDMP01000001">
    <property type="protein sequence ID" value="RYR79953.1"/>
    <property type="molecule type" value="Genomic_DNA"/>
</dbReference>
<sequence>MFSIYQRTRAQGSVIELYVEFEELVEVDSSEVNIDWTVYNTESEEEFEGTYHIEFSSRDTVIAAIKDYTIRRRVDYWVCESEPTTFYAKCAIVGLCVNLMCSIQDYVSVSEVFEVREIPSGMEYVVNLCQRYCDCGEFQADQIPCRHVFACGANQQLDWQQYVHEVYRVWFKPLGNPVTWPVYQGPRHIPNPHLKRVSKGRPKITHFLNEMDMRNMRGPRCCRLCRGKGHSRSRCPHCAGQMLAALHLCLTFLIVEGVPINTTGDLKIAQLCPSVVTLRVDNMLDIAACVMNMLDSALQDQQPERSKDYVVSFCKANRFSRNFLL</sequence>
<dbReference type="InterPro" id="IPR007527">
    <property type="entry name" value="Znf_SWIM"/>
</dbReference>
<keyword evidence="1" id="KW-0479">Metal-binding</keyword>
<proteinExistence type="predicted"/>
<evidence type="ECO:0000313" key="3">
    <source>
        <dbReference type="EMBL" id="RYR79953.1"/>
    </source>
</evidence>
<keyword evidence="1" id="KW-0862">Zinc</keyword>
<dbReference type="PROSITE" id="PS50966">
    <property type="entry name" value="ZF_SWIM"/>
    <property type="match status" value="1"/>
</dbReference>
<evidence type="ECO:0000259" key="2">
    <source>
        <dbReference type="PROSITE" id="PS50966"/>
    </source>
</evidence>
<accession>A0A445EX35</accession>
<reference evidence="3 4" key="1">
    <citation type="submission" date="2019-01" db="EMBL/GenBank/DDBJ databases">
        <title>Sequencing of cultivated peanut Arachis hypogaea provides insights into genome evolution and oil improvement.</title>
        <authorList>
            <person name="Chen X."/>
        </authorList>
    </citation>
    <scope>NUCLEOTIDE SEQUENCE [LARGE SCALE GENOMIC DNA]</scope>
    <source>
        <strain evidence="4">cv. Fuhuasheng</strain>
        <tissue evidence="3">Leaves</tissue>
    </source>
</reference>
<evidence type="ECO:0000313" key="4">
    <source>
        <dbReference type="Proteomes" id="UP000289738"/>
    </source>
</evidence>
<feature type="domain" description="SWIM-type" evidence="2">
    <location>
        <begin position="124"/>
        <end position="156"/>
    </location>
</feature>
<name>A0A445EX35_ARAHY</name>
<dbReference type="Proteomes" id="UP000289738">
    <property type="component" value="Chromosome A01"/>
</dbReference>
<comment type="caution">
    <text evidence="3">The sequence shown here is derived from an EMBL/GenBank/DDBJ whole genome shotgun (WGS) entry which is preliminary data.</text>
</comment>
<gene>
    <name evidence="3" type="ORF">Ahy_A01g004746</name>
</gene>
<keyword evidence="4" id="KW-1185">Reference proteome</keyword>
<protein>
    <recommendedName>
        <fullName evidence="2">SWIM-type domain-containing protein</fullName>
    </recommendedName>
</protein>
<dbReference type="Pfam" id="PF04434">
    <property type="entry name" value="SWIM"/>
    <property type="match status" value="1"/>
</dbReference>
<evidence type="ECO:0000256" key="1">
    <source>
        <dbReference type="PROSITE-ProRule" id="PRU00325"/>
    </source>
</evidence>
<dbReference type="AlphaFoldDB" id="A0A445EX35"/>
<dbReference type="GO" id="GO:0008270">
    <property type="term" value="F:zinc ion binding"/>
    <property type="evidence" value="ECO:0007669"/>
    <property type="project" value="UniProtKB-KW"/>
</dbReference>
<keyword evidence="1" id="KW-0863">Zinc-finger</keyword>